<keyword evidence="3" id="KW-0238">DNA-binding</keyword>
<dbReference type="GO" id="GO:0035497">
    <property type="term" value="F:cAMP response element binding"/>
    <property type="evidence" value="ECO:0007669"/>
    <property type="project" value="TreeGrafter"/>
</dbReference>
<dbReference type="PANTHER" id="PTHR46004">
    <property type="entry name" value="CYCLIC AMP RESPONSE ELEMENT-BINDING PROTEIN A"/>
    <property type="match status" value="1"/>
</dbReference>
<dbReference type="OrthoDB" id="674948at2759"/>
<evidence type="ECO:0000259" key="9">
    <source>
        <dbReference type="PROSITE" id="PS50217"/>
    </source>
</evidence>
<keyword evidence="10" id="KW-1185">Reference proteome</keyword>
<keyword evidence="5" id="KW-0804">Transcription</keyword>
<evidence type="ECO:0000313" key="11">
    <source>
        <dbReference type="RefSeq" id="XP_013388729.1"/>
    </source>
</evidence>
<feature type="coiled-coil region" evidence="7">
    <location>
        <begin position="322"/>
        <end position="370"/>
    </location>
</feature>
<feature type="compositionally biased region" description="Low complexity" evidence="8">
    <location>
        <begin position="225"/>
        <end position="238"/>
    </location>
</feature>
<evidence type="ECO:0000256" key="5">
    <source>
        <dbReference type="ARBA" id="ARBA00023163"/>
    </source>
</evidence>
<protein>
    <submittedName>
        <fullName evidence="11">Cyclic AMP-responsive element-binding protein 3-like protein 1 isoform X1</fullName>
    </submittedName>
</protein>
<feature type="region of interest" description="Disordered" evidence="8">
    <location>
        <begin position="211"/>
        <end position="267"/>
    </location>
</feature>
<dbReference type="PROSITE" id="PS00036">
    <property type="entry name" value="BZIP_BASIC"/>
    <property type="match status" value="1"/>
</dbReference>
<dbReference type="Pfam" id="PF00170">
    <property type="entry name" value="bZIP_1"/>
    <property type="match status" value="1"/>
</dbReference>
<dbReference type="SMART" id="SM00338">
    <property type="entry name" value="BRLZ"/>
    <property type="match status" value="1"/>
</dbReference>
<evidence type="ECO:0000256" key="4">
    <source>
        <dbReference type="ARBA" id="ARBA00023159"/>
    </source>
</evidence>
<dbReference type="AlphaFoldDB" id="A0A1S3HUJ4"/>
<comment type="subcellular location">
    <subcellularLocation>
        <location evidence="1">Nucleus</location>
    </subcellularLocation>
</comment>
<evidence type="ECO:0000256" key="3">
    <source>
        <dbReference type="ARBA" id="ARBA00023125"/>
    </source>
</evidence>
<name>A0A1S3HUJ4_LINAN</name>
<feature type="compositionally biased region" description="Low complexity" evidence="8">
    <location>
        <begin position="245"/>
        <end position="254"/>
    </location>
</feature>
<evidence type="ECO:0000313" key="10">
    <source>
        <dbReference type="Proteomes" id="UP000085678"/>
    </source>
</evidence>
<gene>
    <name evidence="11" type="primary">LOC106157557</name>
</gene>
<dbReference type="GO" id="GO:0000981">
    <property type="term" value="F:DNA-binding transcription factor activity, RNA polymerase II-specific"/>
    <property type="evidence" value="ECO:0007669"/>
    <property type="project" value="TreeGrafter"/>
</dbReference>
<dbReference type="InterPro" id="IPR046347">
    <property type="entry name" value="bZIP_sf"/>
</dbReference>
<reference evidence="11" key="1">
    <citation type="submission" date="2025-08" db="UniProtKB">
        <authorList>
            <consortium name="RefSeq"/>
        </authorList>
    </citation>
    <scope>IDENTIFICATION</scope>
    <source>
        <tissue evidence="11">Gonads</tissue>
    </source>
</reference>
<proteinExistence type="predicted"/>
<evidence type="ECO:0000256" key="2">
    <source>
        <dbReference type="ARBA" id="ARBA00023015"/>
    </source>
</evidence>
<evidence type="ECO:0000256" key="8">
    <source>
        <dbReference type="SAM" id="MobiDB-lite"/>
    </source>
</evidence>
<keyword evidence="2" id="KW-0805">Transcription regulation</keyword>
<dbReference type="GO" id="GO:0005634">
    <property type="term" value="C:nucleus"/>
    <property type="evidence" value="ECO:0007669"/>
    <property type="project" value="UniProtKB-SubCell"/>
</dbReference>
<dbReference type="InParanoid" id="A0A1S3HUJ4"/>
<dbReference type="RefSeq" id="XP_013388729.1">
    <property type="nucleotide sequence ID" value="XM_013533275.1"/>
</dbReference>
<dbReference type="STRING" id="7574.A0A1S3HUJ4"/>
<evidence type="ECO:0000256" key="7">
    <source>
        <dbReference type="SAM" id="Coils"/>
    </source>
</evidence>
<keyword evidence="4" id="KW-0010">Activator</keyword>
<dbReference type="FunFam" id="1.20.5.170:FF:000054">
    <property type="entry name" value="Cyclic AMP-responsive element-binding protein 3-like 2"/>
    <property type="match status" value="1"/>
</dbReference>
<dbReference type="Proteomes" id="UP000085678">
    <property type="component" value="Unplaced"/>
</dbReference>
<evidence type="ECO:0000256" key="1">
    <source>
        <dbReference type="ARBA" id="ARBA00004123"/>
    </source>
</evidence>
<organism evidence="10 11">
    <name type="scientific">Lingula anatina</name>
    <name type="common">Brachiopod</name>
    <name type="synonym">Lingula unguis</name>
    <dbReference type="NCBI Taxonomy" id="7574"/>
    <lineage>
        <taxon>Eukaryota</taxon>
        <taxon>Metazoa</taxon>
        <taxon>Spiralia</taxon>
        <taxon>Lophotrochozoa</taxon>
        <taxon>Brachiopoda</taxon>
        <taxon>Linguliformea</taxon>
        <taxon>Lingulata</taxon>
        <taxon>Lingulida</taxon>
        <taxon>Linguloidea</taxon>
        <taxon>Lingulidae</taxon>
        <taxon>Lingula</taxon>
    </lineage>
</organism>
<dbReference type="CDD" id="cd14689">
    <property type="entry name" value="bZIP_CREB3"/>
    <property type="match status" value="1"/>
</dbReference>
<accession>A0A1S3HUJ4</accession>
<dbReference type="InterPro" id="IPR004827">
    <property type="entry name" value="bZIP"/>
</dbReference>
<dbReference type="GeneID" id="106157557"/>
<dbReference type="PROSITE" id="PS50217">
    <property type="entry name" value="BZIP"/>
    <property type="match status" value="1"/>
</dbReference>
<keyword evidence="7" id="KW-0175">Coiled coil</keyword>
<dbReference type="Gene3D" id="1.20.5.170">
    <property type="match status" value="1"/>
</dbReference>
<dbReference type="KEGG" id="lak:106157557"/>
<sequence>MDSFCSDRRLSELEESDLGQFLDNDDVFDSPASLQTMGGPYGHMEDEEWLNRLFEDPVLNDKMITEAAELPHIANEHSYSMSKNDTQDGESALRNDYKEMDTELFPAQSCNPLDLTMTTVTAPTSATTTTTTMPTEKRQMSLIKQERLETEMATKTLTGGNGQTHTCYVKQPTIILATTTQLVEQQFKQEKHTIPKVNIKVEPPDAMDIESTSYDSIHLPPTPPSSASSDSEGGLSPRRSPPSSPQRMLQPRSQMRQPMPSPFIQSTIPQSGVLILTEEEKRTLISEGYPIPSKLPLTKQEEKNLKKIRRKIKNKISAQESRRKKKEYLECLEKRVEQVNVENNDLRKKVDSLESSNRSLLSQLQKLQNICNKVCPSSPTTQAGTCLMVLVLFFSVFLGNMSPTSLNIGYSPIAAMPKPDFHFHDSVVGPHPKDAYATPNQRSSRVLLSMQEEHDVESAAHDPNSLLASIANKFFHEVTPDEHDNTAVVFNAVSPQSNDTADEVKVVDQASMHPDIAADIRVMDQSVNATA</sequence>
<dbReference type="PANTHER" id="PTHR46004:SF3">
    <property type="entry name" value="CYCLIC AMP RESPONSE ELEMENT-BINDING PROTEIN A"/>
    <property type="match status" value="1"/>
</dbReference>
<keyword evidence="6" id="KW-0539">Nucleus</keyword>
<evidence type="ECO:0000256" key="6">
    <source>
        <dbReference type="ARBA" id="ARBA00023242"/>
    </source>
</evidence>
<dbReference type="SUPFAM" id="SSF57959">
    <property type="entry name" value="Leucine zipper domain"/>
    <property type="match status" value="1"/>
</dbReference>
<feature type="domain" description="BZIP" evidence="9">
    <location>
        <begin position="304"/>
        <end position="367"/>
    </location>
</feature>